<accession>A0A4U8WMH9</accession>
<protein>
    <submittedName>
        <fullName evidence="3">Helix-turn-helix</fullName>
    </submittedName>
</protein>
<dbReference type="PROSITE" id="PS50943">
    <property type="entry name" value="HTH_CROC1"/>
    <property type="match status" value="1"/>
</dbReference>
<dbReference type="AlphaFoldDB" id="A0A4U8WMH9"/>
<feature type="domain" description="HTH cro/C1-type" evidence="2">
    <location>
        <begin position="6"/>
        <end position="60"/>
    </location>
</feature>
<dbReference type="Pfam" id="PF01381">
    <property type="entry name" value="HTH_3"/>
    <property type="match status" value="1"/>
</dbReference>
<reference evidence="3 4" key="1">
    <citation type="submission" date="2019-02" db="EMBL/GenBank/DDBJ databases">
        <authorList>
            <consortium name="Pathogen Informatics"/>
        </authorList>
    </citation>
    <scope>NUCLEOTIDE SEQUENCE [LARGE SCALE GENOMIC DNA]</scope>
    <source>
        <strain evidence="3 4">3012STDY6944375</strain>
    </source>
</reference>
<gene>
    <name evidence="3" type="ORF">NCTC12078_02101</name>
</gene>
<dbReference type="InterPro" id="IPR010982">
    <property type="entry name" value="Lambda_DNA-bd_dom_sf"/>
</dbReference>
<dbReference type="GO" id="GO:0003677">
    <property type="term" value="F:DNA binding"/>
    <property type="evidence" value="ECO:0007669"/>
    <property type="project" value="UniProtKB-KW"/>
</dbReference>
<dbReference type="SMART" id="SM00530">
    <property type="entry name" value="HTH_XRE"/>
    <property type="match status" value="1"/>
</dbReference>
<dbReference type="InterPro" id="IPR001387">
    <property type="entry name" value="Cro/C1-type_HTH"/>
</dbReference>
<proteinExistence type="predicted"/>
<dbReference type="Gene3D" id="1.10.260.40">
    <property type="entry name" value="lambda repressor-like DNA-binding domains"/>
    <property type="match status" value="1"/>
</dbReference>
<dbReference type="SUPFAM" id="SSF47413">
    <property type="entry name" value="lambda repressor-like DNA-binding domains"/>
    <property type="match status" value="1"/>
</dbReference>
<dbReference type="PANTHER" id="PTHR46558:SF11">
    <property type="entry name" value="HTH-TYPE TRANSCRIPTIONAL REGULATOR XRE"/>
    <property type="match status" value="1"/>
</dbReference>
<keyword evidence="1" id="KW-0238">DNA-binding</keyword>
<organism evidence="3 4">
    <name type="scientific">Chryseobacterium taihuense</name>
    <dbReference type="NCBI Taxonomy" id="1141221"/>
    <lineage>
        <taxon>Bacteria</taxon>
        <taxon>Pseudomonadati</taxon>
        <taxon>Bacteroidota</taxon>
        <taxon>Flavobacteriia</taxon>
        <taxon>Flavobacteriales</taxon>
        <taxon>Weeksellaceae</taxon>
        <taxon>Chryseobacterium group</taxon>
        <taxon>Chryseobacterium</taxon>
    </lineage>
</organism>
<dbReference type="Proteomes" id="UP000290013">
    <property type="component" value="Chromosome"/>
</dbReference>
<dbReference type="RefSeq" id="WP_130914457.1">
    <property type="nucleotide sequence ID" value="NZ_LR215974.1"/>
</dbReference>
<dbReference type="CDD" id="cd00093">
    <property type="entry name" value="HTH_XRE"/>
    <property type="match status" value="1"/>
</dbReference>
<evidence type="ECO:0000313" key="3">
    <source>
        <dbReference type="EMBL" id="VFB04078.1"/>
    </source>
</evidence>
<sequence length="94" mass="11246">MKKEKLIQIRKAKKISQSDIATYLKISQTQYQKRESGKIKISDEEWKKMAQLLEVEVEEIFDSNPEYTNEKSLKEELNFPKEKIKNLEERLLLD</sequence>
<dbReference type="KEGG" id="ctai:NCTC12078_02101"/>
<dbReference type="EMBL" id="LR215974">
    <property type="protein sequence ID" value="VFB04078.1"/>
    <property type="molecule type" value="Genomic_DNA"/>
</dbReference>
<evidence type="ECO:0000313" key="4">
    <source>
        <dbReference type="Proteomes" id="UP000290013"/>
    </source>
</evidence>
<evidence type="ECO:0000256" key="1">
    <source>
        <dbReference type="ARBA" id="ARBA00023125"/>
    </source>
</evidence>
<evidence type="ECO:0000259" key="2">
    <source>
        <dbReference type="PROSITE" id="PS50943"/>
    </source>
</evidence>
<dbReference type="PANTHER" id="PTHR46558">
    <property type="entry name" value="TRACRIPTIONAL REGULATORY PROTEIN-RELATED-RELATED"/>
    <property type="match status" value="1"/>
</dbReference>
<name>A0A4U8WMH9_9FLAO</name>